<feature type="binding site" evidence="5">
    <location>
        <position position="198"/>
    </location>
    <ligand>
        <name>Fe cation</name>
        <dbReference type="ChEBI" id="CHEBI:24875"/>
        <note>catalytic</note>
    </ligand>
</feature>
<protein>
    <submittedName>
        <fullName evidence="6">Carotenoid isomerooxygenase</fullName>
    </submittedName>
</protein>
<dbReference type="AlphaFoldDB" id="A0A1D2MEG1"/>
<dbReference type="GO" id="GO:0016121">
    <property type="term" value="P:carotene catabolic process"/>
    <property type="evidence" value="ECO:0007669"/>
    <property type="project" value="TreeGrafter"/>
</dbReference>
<keyword evidence="3" id="KW-0560">Oxidoreductase</keyword>
<dbReference type="GO" id="GO:0042574">
    <property type="term" value="P:retinal metabolic process"/>
    <property type="evidence" value="ECO:0007669"/>
    <property type="project" value="TreeGrafter"/>
</dbReference>
<gene>
    <name evidence="6" type="ORF">Ocin01_15285</name>
</gene>
<dbReference type="OrthoDB" id="1069523at2759"/>
<keyword evidence="7" id="KW-1185">Reference proteome</keyword>
<dbReference type="PANTHER" id="PTHR10543">
    <property type="entry name" value="BETA-CAROTENE DIOXYGENASE"/>
    <property type="match status" value="1"/>
</dbReference>
<name>A0A1D2MEG1_ORCCI</name>
<dbReference type="PANTHER" id="PTHR10543:SF24">
    <property type="entry name" value="CAROTENOID ISOMEROOXYGENASE"/>
    <property type="match status" value="1"/>
</dbReference>
<keyword evidence="2 5" id="KW-0479">Metal-binding</keyword>
<dbReference type="Proteomes" id="UP000094527">
    <property type="component" value="Unassembled WGS sequence"/>
</dbReference>
<proteinExistence type="inferred from homology"/>
<evidence type="ECO:0000256" key="5">
    <source>
        <dbReference type="PIRSR" id="PIRSR604294-1"/>
    </source>
</evidence>
<comment type="cofactor">
    <cofactor evidence="5">
        <name>Fe(2+)</name>
        <dbReference type="ChEBI" id="CHEBI:29033"/>
    </cofactor>
    <text evidence="5">Binds 1 Fe(2+) ion per subunit.</text>
</comment>
<comment type="caution">
    <text evidence="6">The sequence shown here is derived from an EMBL/GenBank/DDBJ whole genome shotgun (WGS) entry which is preliminary data.</text>
</comment>
<dbReference type="Pfam" id="PF03055">
    <property type="entry name" value="RPE65"/>
    <property type="match status" value="1"/>
</dbReference>
<evidence type="ECO:0000256" key="3">
    <source>
        <dbReference type="ARBA" id="ARBA00023002"/>
    </source>
</evidence>
<dbReference type="STRING" id="48709.A0A1D2MEG1"/>
<reference evidence="6 7" key="1">
    <citation type="journal article" date="2016" name="Genome Biol. Evol.">
        <title>Gene Family Evolution Reflects Adaptation to Soil Environmental Stressors in the Genome of the Collembolan Orchesella cincta.</title>
        <authorList>
            <person name="Faddeeva-Vakhrusheva A."/>
            <person name="Derks M.F."/>
            <person name="Anvar S.Y."/>
            <person name="Agamennone V."/>
            <person name="Suring W."/>
            <person name="Smit S."/>
            <person name="van Straalen N.M."/>
            <person name="Roelofs D."/>
        </authorList>
    </citation>
    <scope>NUCLEOTIDE SEQUENCE [LARGE SCALE GENOMIC DNA]</scope>
    <source>
        <tissue evidence="6">Mixed pool</tissue>
    </source>
</reference>
<dbReference type="InterPro" id="IPR004294">
    <property type="entry name" value="Carotenoid_Oase"/>
</dbReference>
<feature type="binding site" evidence="5">
    <location>
        <position position="343"/>
    </location>
    <ligand>
        <name>Fe cation</name>
        <dbReference type="ChEBI" id="CHEBI:24875"/>
        <note>catalytic</note>
    </ligand>
</feature>
<feature type="binding site" evidence="5">
    <location>
        <position position="545"/>
    </location>
    <ligand>
        <name>Fe cation</name>
        <dbReference type="ChEBI" id="CHEBI:24875"/>
        <note>catalytic</note>
    </ligand>
</feature>
<keyword evidence="4 5" id="KW-0408">Iron</keyword>
<evidence type="ECO:0000256" key="2">
    <source>
        <dbReference type="ARBA" id="ARBA00022723"/>
    </source>
</evidence>
<feature type="binding site" evidence="5">
    <location>
        <position position="269"/>
    </location>
    <ligand>
        <name>Fe cation</name>
        <dbReference type="ChEBI" id="CHEBI:24875"/>
        <note>catalytic</note>
    </ligand>
</feature>
<evidence type="ECO:0000256" key="1">
    <source>
        <dbReference type="ARBA" id="ARBA00006787"/>
    </source>
</evidence>
<sequence>MSNLQSIADPNNIKENQFNETCDFSIWLRTCNQEIEKPIPGYVSFGEVPKWLSGSLIRNGPGGVDAYGARISKHVFDAPGLLHKYHINNGNVTYSSKFVNGNSFRQNRAAGRLVLSEFGTARTPDPCQTIFSKIATVFQTPSEKTLTDNANISIHPFGDEIYTLAETPFAHRINLENLETLNTINVYNEIGLLNHTSHPHVCGNTVYNVGQKLGLLTGLQYVIAEMECNKSRSTDPIQNNGDFARSPWSVAKIVATISPQTTLKTSYMHSFAITENYFILIEQPLYIFLPDVPLKNIWGGEPIVSCLQFDAQKDTLFHVISRNPEKSVSTQRVFRAPGFFFFHTINAFEVLDQNTHDIHITVDICCYDDPRVIECLYVDALQNAHANPDYAKMLRGRPKRFSLKFSDCENTPRGSSLVEEKVIVDIGCETPRINMEYNGKPYSYFYAICSDVDAQTPGMLIQVNVSQNTYCTWMEPNAYPSEPIFVPSPNSQGEDDGVVLSTLLYGGENLTGPNMVSLAILDAHTWQLITKVDILCETAIPKCLHGWFFPDSDVMKCHTSDFSENG</sequence>
<evidence type="ECO:0000256" key="4">
    <source>
        <dbReference type="ARBA" id="ARBA00023004"/>
    </source>
</evidence>
<dbReference type="GO" id="GO:0046872">
    <property type="term" value="F:metal ion binding"/>
    <property type="evidence" value="ECO:0007669"/>
    <property type="project" value="UniProtKB-KW"/>
</dbReference>
<evidence type="ECO:0000313" key="6">
    <source>
        <dbReference type="EMBL" id="ODM91398.1"/>
    </source>
</evidence>
<dbReference type="EMBL" id="LJIJ01001565">
    <property type="protein sequence ID" value="ODM91398.1"/>
    <property type="molecule type" value="Genomic_DNA"/>
</dbReference>
<dbReference type="GO" id="GO:0003834">
    <property type="term" value="F:beta-carotene 15,15'-dioxygenase activity"/>
    <property type="evidence" value="ECO:0007669"/>
    <property type="project" value="TreeGrafter"/>
</dbReference>
<dbReference type="OMA" id="CEAPRIN"/>
<accession>A0A1D2MEG1</accession>
<dbReference type="GO" id="GO:0010436">
    <property type="term" value="F:carotenoid dioxygenase activity"/>
    <property type="evidence" value="ECO:0007669"/>
    <property type="project" value="TreeGrafter"/>
</dbReference>
<comment type="similarity">
    <text evidence="1">Belongs to the carotenoid oxygenase family.</text>
</comment>
<evidence type="ECO:0000313" key="7">
    <source>
        <dbReference type="Proteomes" id="UP000094527"/>
    </source>
</evidence>
<organism evidence="6 7">
    <name type="scientific">Orchesella cincta</name>
    <name type="common">Springtail</name>
    <name type="synonym">Podura cincta</name>
    <dbReference type="NCBI Taxonomy" id="48709"/>
    <lineage>
        <taxon>Eukaryota</taxon>
        <taxon>Metazoa</taxon>
        <taxon>Ecdysozoa</taxon>
        <taxon>Arthropoda</taxon>
        <taxon>Hexapoda</taxon>
        <taxon>Collembola</taxon>
        <taxon>Entomobryomorpha</taxon>
        <taxon>Entomobryoidea</taxon>
        <taxon>Orchesellidae</taxon>
        <taxon>Orchesellinae</taxon>
        <taxon>Orchesella</taxon>
    </lineage>
</organism>